<name>A0A4Y2CHC3_ARAVE</name>
<dbReference type="EMBL" id="BGPR01000195">
    <property type="protein sequence ID" value="GBM03822.1"/>
    <property type="molecule type" value="Genomic_DNA"/>
</dbReference>
<accession>A0A4Y2CHC3</accession>
<gene>
    <name evidence="1" type="ORF">AVEN_231297_1</name>
</gene>
<organism evidence="1 2">
    <name type="scientific">Araneus ventricosus</name>
    <name type="common">Orbweaver spider</name>
    <name type="synonym">Epeira ventricosa</name>
    <dbReference type="NCBI Taxonomy" id="182803"/>
    <lineage>
        <taxon>Eukaryota</taxon>
        <taxon>Metazoa</taxon>
        <taxon>Ecdysozoa</taxon>
        <taxon>Arthropoda</taxon>
        <taxon>Chelicerata</taxon>
        <taxon>Arachnida</taxon>
        <taxon>Araneae</taxon>
        <taxon>Araneomorphae</taxon>
        <taxon>Entelegynae</taxon>
        <taxon>Araneoidea</taxon>
        <taxon>Araneidae</taxon>
        <taxon>Araneus</taxon>
    </lineage>
</organism>
<evidence type="ECO:0000313" key="2">
    <source>
        <dbReference type="Proteomes" id="UP000499080"/>
    </source>
</evidence>
<proteinExistence type="predicted"/>
<dbReference type="Proteomes" id="UP000499080">
    <property type="component" value="Unassembled WGS sequence"/>
</dbReference>
<protein>
    <submittedName>
        <fullName evidence="1">Uncharacterized protein</fullName>
    </submittedName>
</protein>
<comment type="caution">
    <text evidence="1">The sequence shown here is derived from an EMBL/GenBank/DDBJ whole genome shotgun (WGS) entry which is preliminary data.</text>
</comment>
<sequence>MTEFGNYHPCVPHLAECSEKKKNRYFPHKMAGFPRGIFRAKGGKMPGVRVHPMNTTPIFHSDWRKNKQAGAFTSAAVEKVGRKPAPLNWKELTFGWSTD</sequence>
<keyword evidence="2" id="KW-1185">Reference proteome</keyword>
<dbReference type="AlphaFoldDB" id="A0A4Y2CHC3"/>
<reference evidence="1 2" key="1">
    <citation type="journal article" date="2019" name="Sci. Rep.">
        <title>Orb-weaving spider Araneus ventricosus genome elucidates the spidroin gene catalogue.</title>
        <authorList>
            <person name="Kono N."/>
            <person name="Nakamura H."/>
            <person name="Ohtoshi R."/>
            <person name="Moran D.A.P."/>
            <person name="Shinohara A."/>
            <person name="Yoshida Y."/>
            <person name="Fujiwara M."/>
            <person name="Mori M."/>
            <person name="Tomita M."/>
            <person name="Arakawa K."/>
        </authorList>
    </citation>
    <scope>NUCLEOTIDE SEQUENCE [LARGE SCALE GENOMIC DNA]</scope>
</reference>
<evidence type="ECO:0000313" key="1">
    <source>
        <dbReference type="EMBL" id="GBM03822.1"/>
    </source>
</evidence>